<keyword evidence="2" id="KW-1185">Reference proteome</keyword>
<name>A0A2T6BC16_9RHOB</name>
<evidence type="ECO:0000313" key="1">
    <source>
        <dbReference type="EMBL" id="PTX53631.1"/>
    </source>
</evidence>
<dbReference type="AlphaFoldDB" id="A0A2T6BC16"/>
<dbReference type="Proteomes" id="UP000244224">
    <property type="component" value="Unassembled WGS sequence"/>
</dbReference>
<protein>
    <recommendedName>
        <fullName evidence="3">RiboL-PSP-HEPN domain-containing protein</fullName>
    </recommendedName>
</protein>
<sequence>MSYESENKLPAGTSVKRLKEVVELLGYMSVKDGFKIPERVGCYFWHDPSEYKSWTGVELSIYYDEGALKLSTRTRVSRSYWDLTHQNKTIKMVRDIFGGTFVTDEGASRYLQPEHPPPSPLSSGCYLARWKFNNALLKARWYLSCRKLEGDAARDAPSPLSFLDEMNPRLLSNNLLVPFIIAVWEEYYRATFTAVLRYADKREVVLKKARLSHAQLEQIAAEKQIERAIAECFSFQRPSVIGDNFKMIDARLDLVGAMRKPHRRRKVTLSDSIESLVVARNAFVHAGDMDMSLFDKDLQTIMSDIVVAVDRSYEAIGSHFGFTTIHDY</sequence>
<evidence type="ECO:0000313" key="2">
    <source>
        <dbReference type="Proteomes" id="UP000244224"/>
    </source>
</evidence>
<evidence type="ECO:0008006" key="3">
    <source>
        <dbReference type="Google" id="ProtNLM"/>
    </source>
</evidence>
<dbReference type="RefSeq" id="WP_145693514.1">
    <property type="nucleotide sequence ID" value="NZ_QBKP01000001.1"/>
</dbReference>
<accession>A0A2T6BC16</accession>
<organism evidence="1 2">
    <name type="scientific">Gemmobacter caeni</name>
    <dbReference type="NCBI Taxonomy" id="589035"/>
    <lineage>
        <taxon>Bacteria</taxon>
        <taxon>Pseudomonadati</taxon>
        <taxon>Pseudomonadota</taxon>
        <taxon>Alphaproteobacteria</taxon>
        <taxon>Rhodobacterales</taxon>
        <taxon>Paracoccaceae</taxon>
        <taxon>Gemmobacter</taxon>
    </lineage>
</organism>
<gene>
    <name evidence="1" type="ORF">C8N34_101552</name>
</gene>
<dbReference type="OrthoDB" id="8479606at2"/>
<dbReference type="EMBL" id="QBKP01000001">
    <property type="protein sequence ID" value="PTX53631.1"/>
    <property type="molecule type" value="Genomic_DNA"/>
</dbReference>
<comment type="caution">
    <text evidence="1">The sequence shown here is derived from an EMBL/GenBank/DDBJ whole genome shotgun (WGS) entry which is preliminary data.</text>
</comment>
<proteinExistence type="predicted"/>
<reference evidence="1 2" key="1">
    <citation type="submission" date="2018-04" db="EMBL/GenBank/DDBJ databases">
        <title>Genomic Encyclopedia of Archaeal and Bacterial Type Strains, Phase II (KMG-II): from individual species to whole genera.</title>
        <authorList>
            <person name="Goeker M."/>
        </authorList>
    </citation>
    <scope>NUCLEOTIDE SEQUENCE [LARGE SCALE GENOMIC DNA]</scope>
    <source>
        <strain evidence="1 2">DSM 21823</strain>
    </source>
</reference>